<dbReference type="InterPro" id="IPR000340">
    <property type="entry name" value="Dual-sp_phosphatase_cat-dom"/>
</dbReference>
<dbReference type="InterPro" id="IPR020422">
    <property type="entry name" value="TYR_PHOSPHATASE_DUAL_dom"/>
</dbReference>
<dbReference type="STRING" id="1392247.A0A3N4KCU6"/>
<dbReference type="InterPro" id="IPR000387">
    <property type="entry name" value="Tyr_Pase_dom"/>
</dbReference>
<dbReference type="PROSITE" id="PS50054">
    <property type="entry name" value="TYR_PHOSPHATASE_DUAL"/>
    <property type="match status" value="1"/>
</dbReference>
<dbReference type="GO" id="GO:0043409">
    <property type="term" value="P:negative regulation of MAPK cascade"/>
    <property type="evidence" value="ECO:0007669"/>
    <property type="project" value="TreeGrafter"/>
</dbReference>
<evidence type="ECO:0000256" key="3">
    <source>
        <dbReference type="ARBA" id="ARBA00022801"/>
    </source>
</evidence>
<dbReference type="EMBL" id="ML119187">
    <property type="protein sequence ID" value="RPB07308.1"/>
    <property type="molecule type" value="Genomic_DNA"/>
</dbReference>
<feature type="domain" description="Tyrosine specific protein phosphatases" evidence="7">
    <location>
        <begin position="499"/>
        <end position="554"/>
    </location>
</feature>
<evidence type="ECO:0000256" key="4">
    <source>
        <dbReference type="ARBA" id="ARBA00022912"/>
    </source>
</evidence>
<keyword evidence="3" id="KW-0378">Hydrolase</keyword>
<sequence length="803" mass="85670">MTSTKTDPPASLKRTYTLVSRSNPPSPSDPQDNYNPNPFKVQALSPSRLSPRHMSLSLKRRYPFCKSPTAPTIITSTGTGTSSSPTVPSFVSIFDIDVDMSGCSPTSLHSQHTIVQKGPNSCLLEDSIGPLQRCQSGSLSTSASSSTNSSPTTTISTLGSAITEDHTPESSPDSLVSAMPLSALRSKSEDLGVVPQSPLPGYTRSLSPSKKPRNTKNLSLKPLSVATSPVQAVGDSNNIVNQSPRSMSAPTSPAFIKPPPPPQNPRRRPSNLGLTIKLPGALPEKTAVQGPPAGGITALRHHQSSPSLFSPAHGGVPGGMKLPPTPGFQRPSRLFSPPRPSLSTFTAQDSLSSSLSSSSISNSPPKSPDVLHEMEEEDEEPRSGEAKSPAYPSGPVCIFEPNIYLYAEPDAELASKFDLVVNVAREVLNPFSEGVRGPVSAQFGGFESGTMPPDTACTEASFTTAFEEALFSPLKTGRLRPNEPEYVHMPWDHNTPILDDLPHLVNLIDDRASSGKKVLVHCQCGVSRSATLLIAYSMFKNPGKSMQEAYAAVKGKSRWIGPNMGLIYQLTDWKKKIDNDGTRPGNGGWRMGSQSNGGVRGLVLKSGNRNGFGRAGTMDEERESESMPEPQTAPLPEMRKTPSPPPPSKTRDHPIPAMVRTRSENGGFISGVSPGPSSAPPGMISIPGTESGPSNMRQSWPDSDSIDCVRGRSESPRADSPPPSWAEAARELEKEEIFGRTTAVGNEDDDPPPTPGGTFMSPRNSTYFGAPIRRSGGFFFADPRSPTQRGGEPPIVRSIFDVL</sequence>
<feature type="compositionally biased region" description="Polar residues" evidence="5">
    <location>
        <begin position="225"/>
        <end position="249"/>
    </location>
</feature>
<feature type="compositionally biased region" description="Low complexity" evidence="5">
    <location>
        <begin position="136"/>
        <end position="156"/>
    </location>
</feature>
<dbReference type="Proteomes" id="UP000277580">
    <property type="component" value="Unassembled WGS sequence"/>
</dbReference>
<dbReference type="SUPFAM" id="SSF52799">
    <property type="entry name" value="(Phosphotyrosine protein) phosphatases II"/>
    <property type="match status" value="1"/>
</dbReference>
<feature type="region of interest" description="Disordered" evidence="5">
    <location>
        <begin position="603"/>
        <end position="655"/>
    </location>
</feature>
<evidence type="ECO:0000256" key="2">
    <source>
        <dbReference type="ARBA" id="ARBA00013064"/>
    </source>
</evidence>
<feature type="compositionally biased region" description="Low complexity" evidence="5">
    <location>
        <begin position="331"/>
        <end position="364"/>
    </location>
</feature>
<dbReference type="CDD" id="cd14521">
    <property type="entry name" value="DSP_fungal_SDP1-like"/>
    <property type="match status" value="1"/>
</dbReference>
<dbReference type="Pfam" id="PF00782">
    <property type="entry name" value="DSPc"/>
    <property type="match status" value="1"/>
</dbReference>
<dbReference type="GO" id="GO:0017017">
    <property type="term" value="F:MAP kinase tyrosine/serine/threonine phosphatase activity"/>
    <property type="evidence" value="ECO:0007669"/>
    <property type="project" value="TreeGrafter"/>
</dbReference>
<dbReference type="PANTHER" id="PTHR10159">
    <property type="entry name" value="DUAL SPECIFICITY PROTEIN PHOSPHATASE"/>
    <property type="match status" value="1"/>
</dbReference>
<dbReference type="GO" id="GO:0033550">
    <property type="term" value="F:MAP kinase tyrosine phosphatase activity"/>
    <property type="evidence" value="ECO:0007669"/>
    <property type="project" value="TreeGrafter"/>
</dbReference>
<dbReference type="EC" id="3.1.3.48" evidence="2"/>
<keyword evidence="9" id="KW-1185">Reference proteome</keyword>
<proteinExistence type="inferred from homology"/>
<dbReference type="InParanoid" id="A0A3N4KCU6"/>
<name>A0A3N4KCU6_9PEZI</name>
<dbReference type="GO" id="GO:0005829">
    <property type="term" value="C:cytosol"/>
    <property type="evidence" value="ECO:0007669"/>
    <property type="project" value="TreeGrafter"/>
</dbReference>
<evidence type="ECO:0000313" key="8">
    <source>
        <dbReference type="EMBL" id="RPB07308.1"/>
    </source>
</evidence>
<feature type="compositionally biased region" description="Low complexity" evidence="5">
    <location>
        <begin position="29"/>
        <end position="38"/>
    </location>
</feature>
<feature type="region of interest" description="Disordered" evidence="5">
    <location>
        <begin position="741"/>
        <end position="767"/>
    </location>
</feature>
<reference evidence="8 9" key="1">
    <citation type="journal article" date="2018" name="Nat. Ecol. Evol.">
        <title>Pezizomycetes genomes reveal the molecular basis of ectomycorrhizal truffle lifestyle.</title>
        <authorList>
            <person name="Murat C."/>
            <person name="Payen T."/>
            <person name="Noel B."/>
            <person name="Kuo A."/>
            <person name="Morin E."/>
            <person name="Chen J."/>
            <person name="Kohler A."/>
            <person name="Krizsan K."/>
            <person name="Balestrini R."/>
            <person name="Da Silva C."/>
            <person name="Montanini B."/>
            <person name="Hainaut M."/>
            <person name="Levati E."/>
            <person name="Barry K.W."/>
            <person name="Belfiori B."/>
            <person name="Cichocki N."/>
            <person name="Clum A."/>
            <person name="Dockter R.B."/>
            <person name="Fauchery L."/>
            <person name="Guy J."/>
            <person name="Iotti M."/>
            <person name="Le Tacon F."/>
            <person name="Lindquist E.A."/>
            <person name="Lipzen A."/>
            <person name="Malagnac F."/>
            <person name="Mello A."/>
            <person name="Molinier V."/>
            <person name="Miyauchi S."/>
            <person name="Poulain J."/>
            <person name="Riccioni C."/>
            <person name="Rubini A."/>
            <person name="Sitrit Y."/>
            <person name="Splivallo R."/>
            <person name="Traeger S."/>
            <person name="Wang M."/>
            <person name="Zifcakova L."/>
            <person name="Wipf D."/>
            <person name="Zambonelli A."/>
            <person name="Paolocci F."/>
            <person name="Nowrousian M."/>
            <person name="Ottonello S."/>
            <person name="Baldrian P."/>
            <person name="Spatafora J.W."/>
            <person name="Henrissat B."/>
            <person name="Nagy L.G."/>
            <person name="Aury J.M."/>
            <person name="Wincker P."/>
            <person name="Grigoriev I.V."/>
            <person name="Bonfante P."/>
            <person name="Martin F.M."/>
        </authorList>
    </citation>
    <scope>NUCLEOTIDE SEQUENCE [LARGE SCALE GENOMIC DNA]</scope>
    <source>
        <strain evidence="8 9">CCBAS932</strain>
    </source>
</reference>
<feature type="region of interest" description="Disordered" evidence="5">
    <location>
        <begin position="672"/>
        <end position="728"/>
    </location>
</feature>
<dbReference type="PROSITE" id="PS00383">
    <property type="entry name" value="TYR_PHOSPHATASE_1"/>
    <property type="match status" value="1"/>
</dbReference>
<gene>
    <name evidence="8" type="ORF">P167DRAFT_555822</name>
</gene>
<dbReference type="GO" id="GO:0008330">
    <property type="term" value="F:protein tyrosine/threonine phosphatase activity"/>
    <property type="evidence" value="ECO:0007669"/>
    <property type="project" value="TreeGrafter"/>
</dbReference>
<organism evidence="8 9">
    <name type="scientific">Morchella conica CCBAS932</name>
    <dbReference type="NCBI Taxonomy" id="1392247"/>
    <lineage>
        <taxon>Eukaryota</taxon>
        <taxon>Fungi</taxon>
        <taxon>Dikarya</taxon>
        <taxon>Ascomycota</taxon>
        <taxon>Pezizomycotina</taxon>
        <taxon>Pezizomycetes</taxon>
        <taxon>Pezizales</taxon>
        <taxon>Morchellaceae</taxon>
        <taxon>Morchella</taxon>
    </lineage>
</organism>
<dbReference type="GO" id="GO:0005634">
    <property type="term" value="C:nucleus"/>
    <property type="evidence" value="ECO:0007669"/>
    <property type="project" value="TreeGrafter"/>
</dbReference>
<dbReference type="InterPro" id="IPR016130">
    <property type="entry name" value="Tyr_Pase_AS"/>
</dbReference>
<feature type="region of interest" description="Disordered" evidence="5">
    <location>
        <begin position="1"/>
        <end position="50"/>
    </location>
</feature>
<dbReference type="AlphaFoldDB" id="A0A3N4KCU6"/>
<evidence type="ECO:0000256" key="1">
    <source>
        <dbReference type="ARBA" id="ARBA00008601"/>
    </source>
</evidence>
<dbReference type="PROSITE" id="PS50056">
    <property type="entry name" value="TYR_PHOSPHATASE_2"/>
    <property type="match status" value="1"/>
</dbReference>
<feature type="region of interest" description="Disordered" evidence="5">
    <location>
        <begin position="187"/>
        <end position="391"/>
    </location>
</feature>
<comment type="similarity">
    <text evidence="1">Belongs to the protein-tyrosine phosphatase family. Non-receptor class dual specificity subfamily.</text>
</comment>
<dbReference type="SMART" id="SM00195">
    <property type="entry name" value="DSPc"/>
    <property type="match status" value="1"/>
</dbReference>
<dbReference type="PANTHER" id="PTHR10159:SF519">
    <property type="entry name" value="DUAL SPECIFICITY PROTEIN PHOSPHATASE MPK3"/>
    <property type="match status" value="1"/>
</dbReference>
<evidence type="ECO:0000313" key="9">
    <source>
        <dbReference type="Proteomes" id="UP000277580"/>
    </source>
</evidence>
<feature type="region of interest" description="Disordered" evidence="5">
    <location>
        <begin position="134"/>
        <end position="156"/>
    </location>
</feature>
<protein>
    <recommendedName>
        <fullName evidence="2">protein-tyrosine-phosphatase</fullName>
        <ecNumber evidence="2">3.1.3.48</ecNumber>
    </recommendedName>
</protein>
<dbReference type="InterPro" id="IPR029021">
    <property type="entry name" value="Prot-tyrosine_phosphatase-like"/>
</dbReference>
<dbReference type="Gene3D" id="3.90.190.10">
    <property type="entry name" value="Protein tyrosine phosphatase superfamily"/>
    <property type="match status" value="1"/>
</dbReference>
<evidence type="ECO:0000256" key="5">
    <source>
        <dbReference type="SAM" id="MobiDB-lite"/>
    </source>
</evidence>
<feature type="compositionally biased region" description="Polar residues" evidence="5">
    <location>
        <begin position="691"/>
        <end position="702"/>
    </location>
</feature>
<keyword evidence="4" id="KW-0904">Protein phosphatase</keyword>
<accession>A0A3N4KCU6</accession>
<dbReference type="OrthoDB" id="426001at2759"/>
<evidence type="ECO:0000259" key="7">
    <source>
        <dbReference type="PROSITE" id="PS50056"/>
    </source>
</evidence>
<evidence type="ECO:0000259" key="6">
    <source>
        <dbReference type="PROSITE" id="PS50054"/>
    </source>
</evidence>
<feature type="compositionally biased region" description="Low complexity" evidence="5">
    <location>
        <begin position="672"/>
        <end position="688"/>
    </location>
</feature>
<feature type="compositionally biased region" description="Basic and acidic residues" evidence="5">
    <location>
        <begin position="707"/>
        <end position="717"/>
    </location>
</feature>
<feature type="domain" description="Tyrosine-protein phosphatase" evidence="6">
    <location>
        <begin position="394"/>
        <end position="579"/>
    </location>
</feature>